<dbReference type="PANTHER" id="PTHR47691:SF3">
    <property type="entry name" value="HTH-TYPE TRANSCRIPTIONAL REGULATOR RV0890C-RELATED"/>
    <property type="match status" value="1"/>
</dbReference>
<comment type="caution">
    <text evidence="3">The sequence shown here is derived from an EMBL/GenBank/DDBJ whole genome shotgun (WGS) entry which is preliminary data.</text>
</comment>
<dbReference type="InterPro" id="IPR027417">
    <property type="entry name" value="P-loop_NTPase"/>
</dbReference>
<dbReference type="EMBL" id="JBHMEI010000013">
    <property type="protein sequence ID" value="MFB9202759.1"/>
    <property type="molecule type" value="Genomic_DNA"/>
</dbReference>
<dbReference type="InterPro" id="IPR049052">
    <property type="entry name" value="nSTAND1"/>
</dbReference>
<dbReference type="Proteomes" id="UP001589647">
    <property type="component" value="Unassembled WGS sequence"/>
</dbReference>
<feature type="region of interest" description="Disordered" evidence="1">
    <location>
        <begin position="1"/>
        <end position="22"/>
    </location>
</feature>
<dbReference type="SUPFAM" id="SSF52540">
    <property type="entry name" value="P-loop containing nucleoside triphosphate hydrolases"/>
    <property type="match status" value="2"/>
</dbReference>
<feature type="domain" description="Novel STAND NTPase 1" evidence="2">
    <location>
        <begin position="10"/>
        <end position="247"/>
    </location>
</feature>
<dbReference type="Pfam" id="PF20703">
    <property type="entry name" value="nSTAND1"/>
    <property type="match status" value="1"/>
</dbReference>
<keyword evidence="4" id="KW-1185">Reference proteome</keyword>
<dbReference type="PANTHER" id="PTHR47691">
    <property type="entry name" value="REGULATOR-RELATED"/>
    <property type="match status" value="1"/>
</dbReference>
<reference evidence="3 4" key="1">
    <citation type="submission" date="2024-09" db="EMBL/GenBank/DDBJ databases">
        <authorList>
            <person name="Sun Q."/>
            <person name="Mori K."/>
        </authorList>
    </citation>
    <scope>NUCLEOTIDE SEQUENCE [LARGE SCALE GENOMIC DNA]</scope>
    <source>
        <strain evidence="3 4">CCM 3426</strain>
    </source>
</reference>
<sequence length="639" mass="68930">MTSSGRGLTPFVGPHPFRRDDAPKFFGREREIDELTKRWTQSRLTILHGASGVGKTSLVTAGVLPRLDATRADVLPVGTVSRPPFVPAAVIPGDSDPHVFGLLASWSPYENPIRFAGLTVSAYLRRHHWSPHGGLIMAVLDQAEDVFTTFRRDRGAHPHLLDQLSDAVGACDRDLPLRLLVVVGDEHVESLRRHDGLRAHIIQGASYRLKPLGVEPALQACRRPLEAAGRAFRPGVAERLVDELRRTGPGPLGPGAVEPLHLQLACAASWESVSEGSAAIGPADLADVNEVLAGFCHRAIAAVARDHLRGDADGLRALLRPLARVRGLRGAGGERLPEPIARALLAHHVIRPGRKHRWEMPARLVRPFLRGPSSPAPPPPPADRLAATSAALHQGWFALAEDLAGQEVRDPAGTRSRARAESLLGDAAYLQNDLGGALAHYREAARLFDTTRGTDQIVATLLTAAGRILMDQGAYRAAVTELRSAVRRSTEPVIQTELAWALWYLGQESGAVDVLDGALRSDGDTPEALRARGEILSDLDNPERALRDLDKVRPHELASTRAAYALALARNGDVGNAVKAMPPLDVHSDPATLLRAARVMKAAGRDSEAARLARQARRGTSRRPLPPQLTAEADRLIVT</sequence>
<dbReference type="Gene3D" id="1.25.40.10">
    <property type="entry name" value="Tetratricopeptide repeat domain"/>
    <property type="match status" value="1"/>
</dbReference>
<dbReference type="RefSeq" id="WP_189645987.1">
    <property type="nucleotide sequence ID" value="NZ_BMRC01000002.1"/>
</dbReference>
<name>A0ABV5IDY1_9ACTN</name>
<dbReference type="InterPro" id="IPR019734">
    <property type="entry name" value="TPR_rpt"/>
</dbReference>
<feature type="region of interest" description="Disordered" evidence="1">
    <location>
        <begin position="605"/>
        <end position="639"/>
    </location>
</feature>
<dbReference type="SUPFAM" id="SSF48452">
    <property type="entry name" value="TPR-like"/>
    <property type="match status" value="1"/>
</dbReference>
<evidence type="ECO:0000259" key="2">
    <source>
        <dbReference type="Pfam" id="PF20703"/>
    </source>
</evidence>
<dbReference type="SMART" id="SM00028">
    <property type="entry name" value="TPR"/>
    <property type="match status" value="3"/>
</dbReference>
<organism evidence="3 4">
    <name type="scientific">Nonomuraea spiralis</name>
    <dbReference type="NCBI Taxonomy" id="46182"/>
    <lineage>
        <taxon>Bacteria</taxon>
        <taxon>Bacillati</taxon>
        <taxon>Actinomycetota</taxon>
        <taxon>Actinomycetes</taxon>
        <taxon>Streptosporangiales</taxon>
        <taxon>Streptosporangiaceae</taxon>
        <taxon>Nonomuraea</taxon>
    </lineage>
</organism>
<gene>
    <name evidence="3" type="ORF">ACFFV7_16295</name>
</gene>
<dbReference type="Gene3D" id="3.40.50.300">
    <property type="entry name" value="P-loop containing nucleotide triphosphate hydrolases"/>
    <property type="match status" value="1"/>
</dbReference>
<dbReference type="InterPro" id="IPR011990">
    <property type="entry name" value="TPR-like_helical_dom_sf"/>
</dbReference>
<evidence type="ECO:0000256" key="1">
    <source>
        <dbReference type="SAM" id="MobiDB-lite"/>
    </source>
</evidence>
<evidence type="ECO:0000313" key="4">
    <source>
        <dbReference type="Proteomes" id="UP001589647"/>
    </source>
</evidence>
<proteinExistence type="predicted"/>
<accession>A0ABV5IDY1</accession>
<evidence type="ECO:0000313" key="3">
    <source>
        <dbReference type="EMBL" id="MFB9202759.1"/>
    </source>
</evidence>
<protein>
    <recommendedName>
        <fullName evidence="2">Novel STAND NTPase 1 domain-containing protein</fullName>
    </recommendedName>
</protein>